<dbReference type="SUPFAM" id="SSF54171">
    <property type="entry name" value="DNA-binding domain"/>
    <property type="match status" value="1"/>
</dbReference>
<feature type="region of interest" description="Disordered" evidence="6">
    <location>
        <begin position="1"/>
        <end position="28"/>
    </location>
</feature>
<evidence type="ECO:0000256" key="3">
    <source>
        <dbReference type="ARBA" id="ARBA00023125"/>
    </source>
</evidence>
<evidence type="ECO:0000313" key="8">
    <source>
        <dbReference type="EMBL" id="GAQ79689.1"/>
    </source>
</evidence>
<dbReference type="InterPro" id="IPR001739">
    <property type="entry name" value="Methyl_CpG_DNA-bd"/>
</dbReference>
<evidence type="ECO:0000256" key="5">
    <source>
        <dbReference type="ARBA" id="ARBA00023242"/>
    </source>
</evidence>
<dbReference type="Gene3D" id="3.30.890.10">
    <property type="entry name" value="Methyl-cpg-binding Protein 2, Chain A"/>
    <property type="match status" value="1"/>
</dbReference>
<feature type="compositionally biased region" description="Basic and acidic residues" evidence="6">
    <location>
        <begin position="1280"/>
        <end position="1295"/>
    </location>
</feature>
<keyword evidence="3" id="KW-0238">DNA-binding</keyword>
<evidence type="ECO:0000256" key="2">
    <source>
        <dbReference type="ARBA" id="ARBA00023015"/>
    </source>
</evidence>
<feature type="compositionally biased region" description="Basic and acidic residues" evidence="6">
    <location>
        <begin position="1255"/>
        <end position="1265"/>
    </location>
</feature>
<keyword evidence="9" id="KW-1185">Reference proteome</keyword>
<dbReference type="PROSITE" id="PS50982">
    <property type="entry name" value="MBD"/>
    <property type="match status" value="1"/>
</dbReference>
<evidence type="ECO:0000313" key="9">
    <source>
        <dbReference type="Proteomes" id="UP000054558"/>
    </source>
</evidence>
<dbReference type="Proteomes" id="UP000054558">
    <property type="component" value="Unassembled WGS sequence"/>
</dbReference>
<feature type="compositionally biased region" description="Basic and acidic residues" evidence="6">
    <location>
        <begin position="1181"/>
        <end position="1192"/>
    </location>
</feature>
<feature type="region of interest" description="Disordered" evidence="6">
    <location>
        <begin position="1254"/>
        <end position="1328"/>
    </location>
</feature>
<dbReference type="GO" id="GO:0003677">
    <property type="term" value="F:DNA binding"/>
    <property type="evidence" value="ECO:0007669"/>
    <property type="project" value="UniProtKB-KW"/>
</dbReference>
<evidence type="ECO:0000259" key="7">
    <source>
        <dbReference type="PROSITE" id="PS50982"/>
    </source>
</evidence>
<proteinExistence type="predicted"/>
<dbReference type="OrthoDB" id="10072024at2759"/>
<dbReference type="EMBL" id="DF236985">
    <property type="protein sequence ID" value="GAQ79689.1"/>
    <property type="molecule type" value="Genomic_DNA"/>
</dbReference>
<reference evidence="8 9" key="1">
    <citation type="journal article" date="2014" name="Nat. Commun.">
        <title>Klebsormidium flaccidum genome reveals primary factors for plant terrestrial adaptation.</title>
        <authorList>
            <person name="Hori K."/>
            <person name="Maruyama F."/>
            <person name="Fujisawa T."/>
            <person name="Togashi T."/>
            <person name="Yamamoto N."/>
            <person name="Seo M."/>
            <person name="Sato S."/>
            <person name="Yamada T."/>
            <person name="Mori H."/>
            <person name="Tajima N."/>
            <person name="Moriyama T."/>
            <person name="Ikeuchi M."/>
            <person name="Watanabe M."/>
            <person name="Wada H."/>
            <person name="Kobayashi K."/>
            <person name="Saito M."/>
            <person name="Masuda T."/>
            <person name="Sasaki-Sekimoto Y."/>
            <person name="Mashiguchi K."/>
            <person name="Awai K."/>
            <person name="Shimojima M."/>
            <person name="Masuda S."/>
            <person name="Iwai M."/>
            <person name="Nobusawa T."/>
            <person name="Narise T."/>
            <person name="Kondo S."/>
            <person name="Saito H."/>
            <person name="Sato R."/>
            <person name="Murakawa M."/>
            <person name="Ihara Y."/>
            <person name="Oshima-Yamada Y."/>
            <person name="Ohtaka K."/>
            <person name="Satoh M."/>
            <person name="Sonobe K."/>
            <person name="Ishii M."/>
            <person name="Ohtani R."/>
            <person name="Kanamori-Sato M."/>
            <person name="Honoki R."/>
            <person name="Miyazaki D."/>
            <person name="Mochizuki H."/>
            <person name="Umetsu J."/>
            <person name="Higashi K."/>
            <person name="Shibata D."/>
            <person name="Kamiya Y."/>
            <person name="Sato N."/>
            <person name="Nakamura Y."/>
            <person name="Tabata S."/>
            <person name="Ida S."/>
            <person name="Kurokawa K."/>
            <person name="Ohta H."/>
        </authorList>
    </citation>
    <scope>NUCLEOTIDE SEQUENCE [LARGE SCALE GENOMIC DNA]</scope>
    <source>
        <strain evidence="8 9">NIES-2285</strain>
    </source>
</reference>
<evidence type="ECO:0000256" key="1">
    <source>
        <dbReference type="ARBA" id="ARBA00004123"/>
    </source>
</evidence>
<dbReference type="InterPro" id="IPR016177">
    <property type="entry name" value="DNA-bd_dom_sf"/>
</dbReference>
<comment type="subcellular location">
    <subcellularLocation>
        <location evidence="1">Nucleus</location>
    </subcellularLocation>
</comment>
<protein>
    <recommendedName>
        <fullName evidence="7">MBD domain-containing protein</fullName>
    </recommendedName>
</protein>
<accession>A0A1Y1HR85</accession>
<feature type="region of interest" description="Disordered" evidence="6">
    <location>
        <begin position="1097"/>
        <end position="1118"/>
    </location>
</feature>
<evidence type="ECO:0000256" key="6">
    <source>
        <dbReference type="SAM" id="MobiDB-lite"/>
    </source>
</evidence>
<evidence type="ECO:0000256" key="4">
    <source>
        <dbReference type="ARBA" id="ARBA00023163"/>
    </source>
</evidence>
<feature type="region of interest" description="Disordered" evidence="6">
    <location>
        <begin position="1163"/>
        <end position="1219"/>
    </location>
</feature>
<feature type="compositionally biased region" description="Acidic residues" evidence="6">
    <location>
        <begin position="1"/>
        <end position="12"/>
    </location>
</feature>
<keyword evidence="5" id="KW-0539">Nucleus</keyword>
<gene>
    <name evidence="8" type="ORF">KFL_000360050</name>
</gene>
<dbReference type="GO" id="GO:0005634">
    <property type="term" value="C:nucleus"/>
    <property type="evidence" value="ECO:0007669"/>
    <property type="project" value="UniProtKB-SubCell"/>
</dbReference>
<feature type="domain" description="MBD" evidence="7">
    <location>
        <begin position="1544"/>
        <end position="1612"/>
    </location>
</feature>
<keyword evidence="4" id="KW-0804">Transcription</keyword>
<dbReference type="Gene3D" id="2.30.30.140">
    <property type="match status" value="1"/>
</dbReference>
<keyword evidence="2" id="KW-0805">Transcription regulation</keyword>
<sequence length="1612" mass="177813">MDVDFEIEESTPEDEHPWDLSSPSEEEGLNQLMCQEADACELLHRAAESPGRLGTPTSDRLSRGGVRGLYDHMVELTERAAALKDRVVLVGRSGTGKTRLVGDPFFPHGSHLAQINDILQASEPDARAYHARVREKVAQIGEREEVTLVDAEPHEVPRRDIVASARAGDRVEVYFPEADTWREGEVVGVNESGTKHKILFSNDDEPTANLSLRDCEVSEDDNETAFWARRVWNLRFGNGRSEPEPDMRDYYLLPEGGVSDTTQVKCAITAGSLARVRIYYKTLENVAEPLQRLWQLWRETKTAPGGVTSLVGPPKKSALLDGLDLGEGYESDGGVNADEDAEILREPFIQTALALLGKPVNTPICELVDGDFKLPERCRARMSSAGKVEVFAPCRTTSPDTTLEEHICLCRDFSTLRIMGCYTRDGRARNEPHWPLVYKAVFEMPHIAVQFHDFVDLPGVSDDAGPFGIDALAEMKAAQKVLVTMDPRKDQQAAIRRLAETLLLCRQGEGDAHGAFRQKPVAVICAGDLWWGEDTSGVHSTALVPGHHHNNPTERRILQQAEADWADARRDAVAAALENLTIARENLPRRAAERRAQEIVAPVEFMVIYPRLLYHPRSVPIEYLPISEADSHMPQLRKFLRSSSAAARSCALRAILSGAQELLRAHQDMGAGTFKLARAVFLPKKQGEFRAALARASAPRKLKLPKMVADLSVEVAGDTRRELQPDAEGCTALRCGKELARLVEFRSDQPERVPPSLFTGGLRAALDRGPVPALLNHMEWESTHLQDVMIRPLLLYPVEKLYAALGIACDRGAARARRTGGKLPGLLEGFVGALAAAASAALSDLGHAVERGGCELLTELIRLNFDRIVSRHLDSLAAMRVFEVIKHGAEQEIGVETARLCVRLTRGKQAKWGRPASGQKSKLMVVETACPKLAEIFVRKMIEGISSRYTQALSFVRNDCKQLLRTDFVTELSALLDRGRLAALALSLARAQTLHERFGEVLQTEEKLAAEPDDEVAQESEDIQWTAGETRALLAALTRARFRGSLKERMAELRRACTEAGIDRKEKELTAYVRLLEECFGDADDGGLRFAEKCFREGEKGKTQKDGSRSAKDDVKMGLPSRRDSEILLLIKALAQYWQRSRSGGAGPTLDVSKTSDLEQVAQILNRPSRRLNPAKTSPPRKTDTDYHRAEEGQQPIRTGSQHSVPCATAAASAKQPDRGLAGGVAAVAKPRPGKALGGRAAVVTRLKRTALLRDASDRSGGDGRKRIKRSAGEPLEDVGSEKSSKEEAKVKAEELETGPVSMGQATGGKGSSDVPADANPAEPYRNQGPETKLLERWFEKQVLNEDECPMLVRGRVLEGPLWGKRVTRRLTYRVRYHDGREEETTLRPSEIFTEAPATEKQETADGTETKETEHLAGTKEASFKHHGGAFANKVLGEYKIKKSNVAPEELNGTEGASGKGTPWRAREVLWFCERLCAQYGASAAGFKDAWRAYEASELPEGVRIEYRKRKDGKREDRKYTEGGKAAAVLSTRAGGRGPQVSPAEAECVRARLEREGWRMDTRKRGEGGVSPGKIDYYYVGPSGTPRFRSLVEVHEHFERVDEAKRAEKAGS</sequence>
<name>A0A1Y1HR85_KLENI</name>
<organism evidence="8 9">
    <name type="scientific">Klebsormidium nitens</name>
    <name type="common">Green alga</name>
    <name type="synonym">Ulothrix nitens</name>
    <dbReference type="NCBI Taxonomy" id="105231"/>
    <lineage>
        <taxon>Eukaryota</taxon>
        <taxon>Viridiplantae</taxon>
        <taxon>Streptophyta</taxon>
        <taxon>Klebsormidiophyceae</taxon>
        <taxon>Klebsormidiales</taxon>
        <taxon>Klebsormidiaceae</taxon>
        <taxon>Klebsormidium</taxon>
    </lineage>
</organism>